<evidence type="ECO:0000313" key="1">
    <source>
        <dbReference type="EMBL" id="MBE3002258.1"/>
    </source>
</evidence>
<dbReference type="Proteomes" id="UP000806528">
    <property type="component" value="Unassembled WGS sequence"/>
</dbReference>
<keyword evidence="2" id="KW-1185">Reference proteome</keyword>
<dbReference type="EMBL" id="JADBGI010000038">
    <property type="protein sequence ID" value="MBE3002258.1"/>
    <property type="molecule type" value="Genomic_DNA"/>
</dbReference>
<sequence length="481" mass="51946">MPSHHTSSVHQHRASARLVALQPEELLVFDAAHSPLMADTLNLALWTGPTTPVTPELLPELAMAREAVEDLALWPDDLTSEDARSVWLHSLSSVSEAPRLAIPWRAAVHLDLIDAAVGQARPSRELEEGLDDPDQLLQWWVGLLSWTVDESHRVLAAVAPETVGTQLVSRVLHRLYEALDGARLRLDHLVEEALADSGRTDGAALRRAEEALLPLLQWVSETGALHVYRPNPGTWDGRAGHGSCAAGPHLVRLSPLGRFGVRHLLMAEGVPAPLIDEFAEVSAEAFLDSMPGFSDEGQLVAVDTWMSSRTPAEALREIQPAVESPGMAMRRVHAARALDTVASDLLERLRMVARTAPVATAAMAGHTLLASGTLPAEQHERVLHEQGPWAAVDLVAATALQGEDALVRVLHDPGADVLTLNLHRLIPGFTASGHPAAAAALQALADHHPERETAGLARRCVPVPAPRRWGLRRRGGPPWNL</sequence>
<gene>
    <name evidence="1" type="ORF">IDM40_26680</name>
</gene>
<organism evidence="1 2">
    <name type="scientific">Nocardiopsis coralli</name>
    <dbReference type="NCBI Taxonomy" id="2772213"/>
    <lineage>
        <taxon>Bacteria</taxon>
        <taxon>Bacillati</taxon>
        <taxon>Actinomycetota</taxon>
        <taxon>Actinomycetes</taxon>
        <taxon>Streptosporangiales</taxon>
        <taxon>Nocardiopsidaceae</taxon>
        <taxon>Nocardiopsis</taxon>
    </lineage>
</organism>
<proteinExistence type="predicted"/>
<name>A0ABR9PEJ9_9ACTN</name>
<comment type="caution">
    <text evidence="1">The sequence shown here is derived from an EMBL/GenBank/DDBJ whole genome shotgun (WGS) entry which is preliminary data.</text>
</comment>
<dbReference type="RefSeq" id="WP_193124844.1">
    <property type="nucleotide sequence ID" value="NZ_JADBGI010000038.1"/>
</dbReference>
<accession>A0ABR9PEJ9</accession>
<protein>
    <submittedName>
        <fullName evidence="1">Uncharacterized protein</fullName>
    </submittedName>
</protein>
<reference evidence="1 2" key="1">
    <citation type="submission" date="2020-09" db="EMBL/GenBank/DDBJ databases">
        <title>Diversity and distribution of actinomycetes associated with coral in the coast of Hainan.</title>
        <authorList>
            <person name="Li F."/>
        </authorList>
    </citation>
    <scope>NUCLEOTIDE SEQUENCE [LARGE SCALE GENOMIC DNA]</scope>
    <source>
        <strain evidence="1 2">HNM0947</strain>
    </source>
</reference>
<evidence type="ECO:0000313" key="2">
    <source>
        <dbReference type="Proteomes" id="UP000806528"/>
    </source>
</evidence>